<keyword evidence="2" id="KW-0812">Transmembrane</keyword>
<feature type="coiled-coil region" evidence="1">
    <location>
        <begin position="50"/>
        <end position="77"/>
    </location>
</feature>
<accession>A0A0T9PTP4</accession>
<sequence>MGLDLATVAIVFSILSVLWTIFRDRKIDADGLNTRISNIESDYRVLQSTVKILNDDQEKTKETLKNLETSINSLNLKMERVITILEKK</sequence>
<keyword evidence="2" id="KW-1133">Transmembrane helix</keyword>
<evidence type="ECO:0000313" key="3">
    <source>
        <dbReference type="EMBL" id="CNH80664.1"/>
    </source>
</evidence>
<reference evidence="4" key="1">
    <citation type="submission" date="2015-03" db="EMBL/GenBank/DDBJ databases">
        <authorList>
            <consortium name="Pathogen Informatics"/>
        </authorList>
    </citation>
    <scope>NUCLEOTIDE SEQUENCE [LARGE SCALE GENOMIC DNA]</scope>
    <source>
        <strain evidence="4">A125KOH2</strain>
    </source>
</reference>
<protein>
    <submittedName>
        <fullName evidence="3">Uncharacterized protein</fullName>
    </submittedName>
</protein>
<gene>
    <name evidence="3" type="ORF">ERS008529_02169</name>
</gene>
<dbReference type="AlphaFoldDB" id="A0A0T9PTP4"/>
<evidence type="ECO:0000256" key="2">
    <source>
        <dbReference type="SAM" id="Phobius"/>
    </source>
</evidence>
<name>A0A0T9PTP4_9GAMM</name>
<evidence type="ECO:0000256" key="1">
    <source>
        <dbReference type="SAM" id="Coils"/>
    </source>
</evidence>
<dbReference type="EMBL" id="CQAZ01000017">
    <property type="protein sequence ID" value="CNH80664.1"/>
    <property type="molecule type" value="Genomic_DNA"/>
</dbReference>
<keyword evidence="2" id="KW-0472">Membrane</keyword>
<feature type="transmembrane region" description="Helical" evidence="2">
    <location>
        <begin position="6"/>
        <end position="22"/>
    </location>
</feature>
<dbReference type="Proteomes" id="UP000045840">
    <property type="component" value="Unassembled WGS sequence"/>
</dbReference>
<proteinExistence type="predicted"/>
<evidence type="ECO:0000313" key="4">
    <source>
        <dbReference type="Proteomes" id="UP000045840"/>
    </source>
</evidence>
<keyword evidence="1" id="KW-0175">Coiled coil</keyword>
<organism evidence="3 4">
    <name type="scientific">Yersinia pekkanenii</name>
    <dbReference type="NCBI Taxonomy" id="1288385"/>
    <lineage>
        <taxon>Bacteria</taxon>
        <taxon>Pseudomonadati</taxon>
        <taxon>Pseudomonadota</taxon>
        <taxon>Gammaproteobacteria</taxon>
        <taxon>Enterobacterales</taxon>
        <taxon>Yersiniaceae</taxon>
        <taxon>Yersinia</taxon>
    </lineage>
</organism>